<comment type="caution">
    <text evidence="2">The sequence shown here is derived from an EMBL/GenBank/DDBJ whole genome shotgun (WGS) entry which is preliminary data.</text>
</comment>
<proteinExistence type="predicted"/>
<name>A0ABD2XBT4_9HYME</name>
<evidence type="ECO:0000256" key="1">
    <source>
        <dbReference type="SAM" id="MobiDB-lite"/>
    </source>
</evidence>
<feature type="compositionally biased region" description="Low complexity" evidence="1">
    <location>
        <begin position="175"/>
        <end position="188"/>
    </location>
</feature>
<organism evidence="2 3">
    <name type="scientific">Trichogramma kaykai</name>
    <dbReference type="NCBI Taxonomy" id="54128"/>
    <lineage>
        <taxon>Eukaryota</taxon>
        <taxon>Metazoa</taxon>
        <taxon>Ecdysozoa</taxon>
        <taxon>Arthropoda</taxon>
        <taxon>Hexapoda</taxon>
        <taxon>Insecta</taxon>
        <taxon>Pterygota</taxon>
        <taxon>Neoptera</taxon>
        <taxon>Endopterygota</taxon>
        <taxon>Hymenoptera</taxon>
        <taxon>Apocrita</taxon>
        <taxon>Proctotrupomorpha</taxon>
        <taxon>Chalcidoidea</taxon>
        <taxon>Trichogrammatidae</taxon>
        <taxon>Trichogramma</taxon>
    </lineage>
</organism>
<dbReference type="EMBL" id="JBJJXI010000037">
    <property type="protein sequence ID" value="KAL3402207.1"/>
    <property type="molecule type" value="Genomic_DNA"/>
</dbReference>
<protein>
    <submittedName>
        <fullName evidence="2">Uncharacterized protein</fullName>
    </submittedName>
</protein>
<feature type="region of interest" description="Disordered" evidence="1">
    <location>
        <begin position="169"/>
        <end position="220"/>
    </location>
</feature>
<dbReference type="Proteomes" id="UP001627154">
    <property type="component" value="Unassembled WGS sequence"/>
</dbReference>
<feature type="compositionally biased region" description="Basic residues" evidence="1">
    <location>
        <begin position="189"/>
        <end position="207"/>
    </location>
</feature>
<evidence type="ECO:0000313" key="3">
    <source>
        <dbReference type="Proteomes" id="UP001627154"/>
    </source>
</evidence>
<evidence type="ECO:0000313" key="2">
    <source>
        <dbReference type="EMBL" id="KAL3402207.1"/>
    </source>
</evidence>
<accession>A0ABD2XBT4</accession>
<reference evidence="2 3" key="1">
    <citation type="journal article" date="2024" name="bioRxiv">
        <title>A reference genome for Trichogramma kaykai: A tiny desert-dwelling parasitoid wasp with competing sex-ratio distorters.</title>
        <authorList>
            <person name="Culotta J."/>
            <person name="Lindsey A.R."/>
        </authorList>
    </citation>
    <scope>NUCLEOTIDE SEQUENCE [LARGE SCALE GENOMIC DNA]</scope>
    <source>
        <strain evidence="2 3">KSX58</strain>
    </source>
</reference>
<sequence>MKNTAINNGMVRGVNEINGCFIRTFRKDTTTIIRVAGSILATTHVATSCRKRDESEAFLSGESFDRGHTWPRAAAAADGIDAAARPCCGSTNCATLTWTRSAFSAACKAPRRGRIDSLEKSTRTTKVTRFALLLHDSSTNEATKDRSRGSAIRRMGAWVDDRFEEEVAEEKKALKTAPKKGGPSSSSKKGPRLFPRRGSNGKRKHSDKHQQQQRQNRHSIHCSITRRALLLLILLPMRRQLYEWPFKSRTKSISEFSAV</sequence>
<gene>
    <name evidence="2" type="ORF">TKK_004748</name>
</gene>
<dbReference type="AlphaFoldDB" id="A0ABD2XBT4"/>
<keyword evidence="3" id="KW-1185">Reference proteome</keyword>